<sequence length="124" mass="14563">MLMPENKASQKELIRQLLSPNTSRTKRNILRMQLKQLEDARTKHKPNLDLSYFLDEMQVRRDHIRYLTPELYAELLYIDFCQADIGKAFNCSRSTVQNFERSNRAKIKRATEQITNQEGSEADG</sequence>
<dbReference type="AlphaFoldDB" id="A0A842AIQ7"/>
<dbReference type="Pfam" id="PF10654">
    <property type="entry name" value="DUF2481"/>
    <property type="match status" value="1"/>
</dbReference>
<evidence type="ECO:0000313" key="1">
    <source>
        <dbReference type="EMBL" id="MBC1616412.1"/>
    </source>
</evidence>
<evidence type="ECO:0000313" key="2">
    <source>
        <dbReference type="Proteomes" id="UP000574104"/>
    </source>
</evidence>
<comment type="caution">
    <text evidence="1">The sequence shown here is derived from an EMBL/GenBank/DDBJ whole genome shotgun (WGS) entry which is preliminary data.</text>
</comment>
<proteinExistence type="predicted"/>
<dbReference type="RefSeq" id="WP_185434392.1">
    <property type="nucleotide sequence ID" value="NZ_JAARSH010000005.1"/>
</dbReference>
<organism evidence="1 2">
    <name type="scientific">Listeria booriae</name>
    <dbReference type="NCBI Taxonomy" id="1552123"/>
    <lineage>
        <taxon>Bacteria</taxon>
        <taxon>Bacillati</taxon>
        <taxon>Bacillota</taxon>
        <taxon>Bacilli</taxon>
        <taxon>Bacillales</taxon>
        <taxon>Listeriaceae</taxon>
        <taxon>Listeria</taxon>
    </lineage>
</organism>
<reference evidence="1 2" key="1">
    <citation type="submission" date="2020-03" db="EMBL/GenBank/DDBJ databases">
        <title>Soil Listeria distribution.</title>
        <authorList>
            <person name="Liao J."/>
            <person name="Wiedmann M."/>
        </authorList>
    </citation>
    <scope>NUCLEOTIDE SEQUENCE [LARGE SCALE GENOMIC DNA]</scope>
    <source>
        <strain evidence="1 2">FSL L7-1299</strain>
    </source>
</reference>
<gene>
    <name evidence="1" type="ORF">HB904_09440</name>
</gene>
<dbReference type="Proteomes" id="UP000574104">
    <property type="component" value="Unassembled WGS sequence"/>
</dbReference>
<dbReference type="EMBL" id="JAARSH010000005">
    <property type="protein sequence ID" value="MBC1616412.1"/>
    <property type="molecule type" value="Genomic_DNA"/>
</dbReference>
<name>A0A842AIQ7_9LIST</name>
<protein>
    <submittedName>
        <fullName evidence="1">Uncharacterized protein</fullName>
    </submittedName>
</protein>
<accession>A0A842AIQ7</accession>
<dbReference type="InterPro" id="IPR018916">
    <property type="entry name" value="DUF2481"/>
</dbReference>